<protein>
    <submittedName>
        <fullName evidence="1">Uncharacterized protein</fullName>
    </submittedName>
</protein>
<reference evidence="1 2" key="1">
    <citation type="submission" date="2017-08" db="EMBL/GenBank/DDBJ databases">
        <title>Mechanisms for carbon and nitrogen cycling indicate functional differentiation within the Candidate Phyla Radiation.</title>
        <authorList>
            <person name="Danczak R.E."/>
            <person name="Johnston M.D."/>
            <person name="Kenah C."/>
            <person name="Slattery M."/>
            <person name="Wrighton K.C."/>
            <person name="Wilkins M.J."/>
        </authorList>
    </citation>
    <scope>NUCLEOTIDE SEQUENCE [LARGE SCALE GENOMIC DNA]</scope>
    <source>
        <strain evidence="1">Gr01-1014_85</strain>
    </source>
</reference>
<accession>A0A554JC64</accession>
<dbReference type="Proteomes" id="UP000316253">
    <property type="component" value="Unassembled WGS sequence"/>
</dbReference>
<evidence type="ECO:0000313" key="2">
    <source>
        <dbReference type="Proteomes" id="UP000316253"/>
    </source>
</evidence>
<sequence>MIGPFTLGVLDIPLEFLSESLMQHRFDQLMMLTGSLKTAVEMLNQGRFDALVGIAPGDQVIAHCMAHDPVTTGPCFARWEVRNVEGELIRPAQGREDAGEYFFSVGKQDEAANEAHHLMRQLLYPKQGQ</sequence>
<dbReference type="EMBL" id="VMFD01000021">
    <property type="protein sequence ID" value="TSC65952.1"/>
    <property type="molecule type" value="Genomic_DNA"/>
</dbReference>
<proteinExistence type="predicted"/>
<dbReference type="AlphaFoldDB" id="A0A554JC64"/>
<organism evidence="1 2">
    <name type="scientific">Candidatus Berkelbacteria bacterium Gr01-1014_85</name>
    <dbReference type="NCBI Taxonomy" id="2017150"/>
    <lineage>
        <taxon>Bacteria</taxon>
        <taxon>Candidatus Berkelbacteria</taxon>
    </lineage>
</organism>
<comment type="caution">
    <text evidence="1">The sequence shown here is derived from an EMBL/GenBank/DDBJ whole genome shotgun (WGS) entry which is preliminary data.</text>
</comment>
<name>A0A554JC64_9BACT</name>
<gene>
    <name evidence="1" type="ORF">CEO22_288</name>
</gene>
<evidence type="ECO:0000313" key="1">
    <source>
        <dbReference type="EMBL" id="TSC65952.1"/>
    </source>
</evidence>